<dbReference type="Proteomes" id="UP000030758">
    <property type="component" value="Unassembled WGS sequence"/>
</dbReference>
<organism evidence="3">
    <name type="scientific">Trichuris suis</name>
    <name type="common">pig whipworm</name>
    <dbReference type="NCBI Taxonomy" id="68888"/>
    <lineage>
        <taxon>Eukaryota</taxon>
        <taxon>Metazoa</taxon>
        <taxon>Ecdysozoa</taxon>
        <taxon>Nematoda</taxon>
        <taxon>Enoplea</taxon>
        <taxon>Dorylaimia</taxon>
        <taxon>Trichinellida</taxon>
        <taxon>Trichuridae</taxon>
        <taxon>Trichuris</taxon>
    </lineage>
</organism>
<feature type="region of interest" description="Disordered" evidence="1">
    <location>
        <begin position="71"/>
        <end position="97"/>
    </location>
</feature>
<keyword evidence="4" id="KW-1185">Reference proteome</keyword>
<evidence type="ECO:0000313" key="2">
    <source>
        <dbReference type="EMBL" id="KFD51563.1"/>
    </source>
</evidence>
<dbReference type="EMBL" id="KL367535">
    <property type="protein sequence ID" value="KFD65623.1"/>
    <property type="molecule type" value="Genomic_DNA"/>
</dbReference>
<dbReference type="Proteomes" id="UP000030764">
    <property type="component" value="Unassembled WGS sequence"/>
</dbReference>
<proteinExistence type="predicted"/>
<feature type="compositionally biased region" description="Basic and acidic residues" evidence="1">
    <location>
        <begin position="86"/>
        <end position="97"/>
    </location>
</feature>
<gene>
    <name evidence="2" type="ORF">M513_07613</name>
    <name evidence="3" type="ORF">M514_07613</name>
</gene>
<dbReference type="EMBL" id="KL363238">
    <property type="protein sequence ID" value="KFD51563.1"/>
    <property type="molecule type" value="Genomic_DNA"/>
</dbReference>
<accession>A0A085N827</accession>
<reference evidence="3 4" key="1">
    <citation type="journal article" date="2014" name="Nat. Genet.">
        <title>Genome and transcriptome of the porcine whipworm Trichuris suis.</title>
        <authorList>
            <person name="Jex A.R."/>
            <person name="Nejsum P."/>
            <person name="Schwarz E.M."/>
            <person name="Hu L."/>
            <person name="Young N.D."/>
            <person name="Hall R.S."/>
            <person name="Korhonen P.K."/>
            <person name="Liao S."/>
            <person name="Thamsborg S."/>
            <person name="Xia J."/>
            <person name="Xu P."/>
            <person name="Wang S."/>
            <person name="Scheerlinck J.P."/>
            <person name="Hofmann A."/>
            <person name="Sternberg P.W."/>
            <person name="Wang J."/>
            <person name="Gasser R.B."/>
        </authorList>
    </citation>
    <scope>NUCLEOTIDE SEQUENCE [LARGE SCALE GENOMIC DNA]</scope>
    <source>
        <strain evidence="3">DCEP-RM93F</strain>
        <strain evidence="2">DCEP-RM93M</strain>
    </source>
</reference>
<evidence type="ECO:0000313" key="4">
    <source>
        <dbReference type="Proteomes" id="UP000030764"/>
    </source>
</evidence>
<dbReference type="AlphaFoldDB" id="A0A085N827"/>
<protein>
    <submittedName>
        <fullName evidence="3">Uncharacterized protein</fullName>
    </submittedName>
</protein>
<evidence type="ECO:0000256" key="1">
    <source>
        <dbReference type="SAM" id="MobiDB-lite"/>
    </source>
</evidence>
<name>A0A085N827_9BILA</name>
<sequence length="97" mass="11493">MERQKQSYHEGKAFQVNQDVWTPDYGKPGQPWKKGNIVDRNGDVMYVVRVHGILWRRHINQLRAVDARAHRFLSRGGRTSNNTDQRAQKEEHQRSLR</sequence>
<evidence type="ECO:0000313" key="3">
    <source>
        <dbReference type="EMBL" id="KFD65623.1"/>
    </source>
</evidence>